<dbReference type="RefSeq" id="WP_068719751.1">
    <property type="nucleotide sequence ID" value="NZ_LWDV01000010.1"/>
</dbReference>
<proteinExistence type="predicted"/>
<dbReference type="Gene3D" id="3.40.30.10">
    <property type="entry name" value="Glutaredoxin"/>
    <property type="match status" value="1"/>
</dbReference>
<name>A0A1C0A6N2_9FIRM</name>
<dbReference type="EMBL" id="LWDV01000010">
    <property type="protein sequence ID" value="OCL25810.1"/>
    <property type="molecule type" value="Genomic_DNA"/>
</dbReference>
<protein>
    <submittedName>
        <fullName evidence="1">NADH dehydrogenase</fullName>
    </submittedName>
</protein>
<dbReference type="Proteomes" id="UP000093514">
    <property type="component" value="Unassembled WGS sequence"/>
</dbReference>
<dbReference type="Pfam" id="PF01257">
    <property type="entry name" value="2Fe-2S_thioredx"/>
    <property type="match status" value="1"/>
</dbReference>
<comment type="caution">
    <text evidence="1">The sequence shown here is derived from an EMBL/GenBank/DDBJ whole genome shotgun (WGS) entry which is preliminary data.</text>
</comment>
<accession>A0A1C0A6N2</accession>
<dbReference type="OrthoDB" id="9807975at2"/>
<dbReference type="AlphaFoldDB" id="A0A1C0A6N2"/>
<reference evidence="2" key="1">
    <citation type="submission" date="2016-07" db="EMBL/GenBank/DDBJ databases">
        <authorList>
            <person name="Florea S."/>
            <person name="Webb J.S."/>
            <person name="Jaromczyk J."/>
            <person name="Schardl C.L."/>
        </authorList>
    </citation>
    <scope>NUCLEOTIDE SEQUENCE [LARGE SCALE GENOMIC DNA]</scope>
    <source>
        <strain evidence="2">Z6</strain>
    </source>
</reference>
<dbReference type="CDD" id="cd02980">
    <property type="entry name" value="TRX_Fd_family"/>
    <property type="match status" value="1"/>
</dbReference>
<sequence>MKKIIICVGSSCHIKGAYEIIEILKKIINEERLETEIELGASFCQGKCTEGVVLKFDQEIVTKVSPENIRELFYREFNRGVN</sequence>
<evidence type="ECO:0000313" key="1">
    <source>
        <dbReference type="EMBL" id="OCL25810.1"/>
    </source>
</evidence>
<dbReference type="InterPro" id="IPR036249">
    <property type="entry name" value="Thioredoxin-like_sf"/>
</dbReference>
<evidence type="ECO:0000313" key="2">
    <source>
        <dbReference type="Proteomes" id="UP000093514"/>
    </source>
</evidence>
<gene>
    <name evidence="1" type="ORF">U472_15965</name>
</gene>
<dbReference type="SUPFAM" id="SSF52833">
    <property type="entry name" value="Thioredoxin-like"/>
    <property type="match status" value="1"/>
</dbReference>
<reference evidence="1 2" key="2">
    <citation type="submission" date="2016-08" db="EMBL/GenBank/DDBJ databases">
        <title>Orenia metallireducens sp. nov. strain Z6, a Novel Metal-reducing Firmicute from the Deep Subsurface.</title>
        <authorList>
            <person name="Maxim B.I."/>
            <person name="Kenneth K."/>
            <person name="Flynn T.M."/>
            <person name="Oloughlin E.J."/>
            <person name="Locke R.A."/>
            <person name="Weber J.R."/>
            <person name="Egan S.M."/>
            <person name="Mackie R.I."/>
            <person name="Cann I.K."/>
        </authorList>
    </citation>
    <scope>NUCLEOTIDE SEQUENCE [LARGE SCALE GENOMIC DNA]</scope>
    <source>
        <strain evidence="1 2">Z6</strain>
    </source>
</reference>
<keyword evidence="2" id="KW-1185">Reference proteome</keyword>
<organism evidence="1 2">
    <name type="scientific">Orenia metallireducens</name>
    <dbReference type="NCBI Taxonomy" id="1413210"/>
    <lineage>
        <taxon>Bacteria</taxon>
        <taxon>Bacillati</taxon>
        <taxon>Bacillota</taxon>
        <taxon>Clostridia</taxon>
        <taxon>Halanaerobiales</taxon>
        <taxon>Halobacteroidaceae</taxon>
        <taxon>Orenia</taxon>
    </lineage>
</organism>